<feature type="domain" description="PDEase" evidence="3">
    <location>
        <begin position="1"/>
        <end position="194"/>
    </location>
</feature>
<protein>
    <submittedName>
        <fullName evidence="4">High affinity cAMP-specific and IBMX-insensitive 3',5'-cyclic phosphodiesterase 8A</fullName>
    </submittedName>
</protein>
<keyword evidence="5" id="KW-1185">Reference proteome</keyword>
<accession>A0ABV0QPI1</accession>
<dbReference type="Gene3D" id="1.10.1300.10">
    <property type="entry name" value="3'5'-cyclic nucleotide phosphodiesterase, catalytic domain"/>
    <property type="match status" value="1"/>
</dbReference>
<dbReference type="Pfam" id="PF00233">
    <property type="entry name" value="PDEase_I"/>
    <property type="match status" value="1"/>
</dbReference>
<keyword evidence="2" id="KW-0378">Hydrolase</keyword>
<evidence type="ECO:0000256" key="1">
    <source>
        <dbReference type="ARBA" id="ARBA00022723"/>
    </source>
</evidence>
<evidence type="ECO:0000259" key="3">
    <source>
        <dbReference type="PROSITE" id="PS51845"/>
    </source>
</evidence>
<comment type="caution">
    <text evidence="4">The sequence shown here is derived from an EMBL/GenBank/DDBJ whole genome shotgun (WGS) entry which is preliminary data.</text>
</comment>
<dbReference type="InterPro" id="IPR002073">
    <property type="entry name" value="PDEase_catalytic_dom"/>
</dbReference>
<reference evidence="4 5" key="1">
    <citation type="submission" date="2021-06" db="EMBL/GenBank/DDBJ databases">
        <authorList>
            <person name="Palmer J.M."/>
        </authorList>
    </citation>
    <scope>NUCLEOTIDE SEQUENCE [LARGE SCALE GENOMIC DNA]</scope>
    <source>
        <strain evidence="4 5">XC_2019</strain>
        <tissue evidence="4">Muscle</tissue>
    </source>
</reference>
<dbReference type="Proteomes" id="UP001434883">
    <property type="component" value="Unassembled WGS sequence"/>
</dbReference>
<name>A0ABV0QPI1_9TELE</name>
<dbReference type="PANTHER" id="PTHR11347">
    <property type="entry name" value="CYCLIC NUCLEOTIDE PHOSPHODIESTERASE"/>
    <property type="match status" value="1"/>
</dbReference>
<evidence type="ECO:0000313" key="5">
    <source>
        <dbReference type="Proteomes" id="UP001434883"/>
    </source>
</evidence>
<dbReference type="SUPFAM" id="SSF109604">
    <property type="entry name" value="HD-domain/PDEase-like"/>
    <property type="match status" value="1"/>
</dbReference>
<organism evidence="4 5">
    <name type="scientific">Xenoophorus captivus</name>
    <dbReference type="NCBI Taxonomy" id="1517983"/>
    <lineage>
        <taxon>Eukaryota</taxon>
        <taxon>Metazoa</taxon>
        <taxon>Chordata</taxon>
        <taxon>Craniata</taxon>
        <taxon>Vertebrata</taxon>
        <taxon>Euteleostomi</taxon>
        <taxon>Actinopterygii</taxon>
        <taxon>Neopterygii</taxon>
        <taxon>Teleostei</taxon>
        <taxon>Neoteleostei</taxon>
        <taxon>Acanthomorphata</taxon>
        <taxon>Ovalentaria</taxon>
        <taxon>Atherinomorphae</taxon>
        <taxon>Cyprinodontiformes</taxon>
        <taxon>Goodeidae</taxon>
        <taxon>Xenoophorus</taxon>
    </lineage>
</organism>
<keyword evidence="1" id="KW-0479">Metal-binding</keyword>
<dbReference type="InterPro" id="IPR036971">
    <property type="entry name" value="PDEase_catalytic_dom_sf"/>
</dbReference>
<sequence length="194" mass="22046">MLLTMLPLPLSVAPPISPSVSPLFCSLLLSRNEYRTLRQAVIDMVLATEMTKHFEHVNKFVNSINKPLAALEENGGNSDEESVKSILTSPENRILVKRMLIKCADISNPCRPLELCIEWAGRISEEYFAQTDEEKRQGLPVVMPVFDRNTCSIPKSQISFIDYFITDMFDAWDGETTLHPINTVQMHFTFAYMT</sequence>
<evidence type="ECO:0000313" key="4">
    <source>
        <dbReference type="EMBL" id="MEQ2197745.1"/>
    </source>
</evidence>
<gene>
    <name evidence="4" type="primary">PDE8A_1</name>
    <name evidence="4" type="ORF">XENOCAPTIV_002756</name>
</gene>
<proteinExistence type="predicted"/>
<evidence type="ECO:0000256" key="2">
    <source>
        <dbReference type="ARBA" id="ARBA00022801"/>
    </source>
</evidence>
<dbReference type="EMBL" id="JAHRIN010018086">
    <property type="protein sequence ID" value="MEQ2197745.1"/>
    <property type="molecule type" value="Genomic_DNA"/>
</dbReference>
<dbReference type="PROSITE" id="PS51845">
    <property type="entry name" value="PDEASE_I_2"/>
    <property type="match status" value="1"/>
</dbReference>